<comment type="catalytic activity">
    <reaction evidence="7">
        <text>D-glycero-beta-D-manno-heptose 1-phosphate + ATP + H(+) = ADP-D-glycero-beta-D-manno-heptose + diphosphate</text>
        <dbReference type="Rhea" id="RHEA:27465"/>
        <dbReference type="ChEBI" id="CHEBI:15378"/>
        <dbReference type="ChEBI" id="CHEBI:30616"/>
        <dbReference type="ChEBI" id="CHEBI:33019"/>
        <dbReference type="ChEBI" id="CHEBI:59967"/>
        <dbReference type="ChEBI" id="CHEBI:61593"/>
        <dbReference type="EC" id="2.7.7.70"/>
    </reaction>
</comment>
<organism evidence="10 11">
    <name type="scientific">Streptomyces europaeiscabiei</name>
    <dbReference type="NCBI Taxonomy" id="146819"/>
    <lineage>
        <taxon>Bacteria</taxon>
        <taxon>Bacillati</taxon>
        <taxon>Actinomycetota</taxon>
        <taxon>Actinomycetes</taxon>
        <taxon>Kitasatosporales</taxon>
        <taxon>Streptomycetaceae</taxon>
        <taxon>Streptomyces</taxon>
    </lineage>
</organism>
<keyword evidence="3 10" id="KW-0548">Nucleotidyltransferase</keyword>
<dbReference type="PANTHER" id="PTHR43793">
    <property type="entry name" value="FAD SYNTHASE"/>
    <property type="match status" value="1"/>
</dbReference>
<evidence type="ECO:0000313" key="11">
    <source>
        <dbReference type="Proteomes" id="UP001271274"/>
    </source>
</evidence>
<evidence type="ECO:0000256" key="3">
    <source>
        <dbReference type="ARBA" id="ARBA00022695"/>
    </source>
</evidence>
<dbReference type="Proteomes" id="UP001271274">
    <property type="component" value="Unassembled WGS sequence"/>
</dbReference>
<proteinExistence type="predicted"/>
<keyword evidence="2" id="KW-0808">Transferase</keyword>
<sequence length="211" mass="23581">MTKRMLDRAYDEELRSLEAASAARLMEHGERTQKNVRPDGSSCTQGRSSRSEGDRKSLLSSEEAGQMAAEYRAAGKRIVFTNGCFDLVHRGHVTYLREASQLGDVLFLGLNSDSSVRRLKGAGRPLLSLKDRVEVLTELRSVDHVIVFDEDTAENLVQLIRPEMYVKGGDYRPEFAPPEARVVMMLGGEYRALSYVEGISTTGLITRIRQL</sequence>
<dbReference type="EMBL" id="JARAYU010000037">
    <property type="protein sequence ID" value="MDX3706954.1"/>
    <property type="molecule type" value="Genomic_DNA"/>
</dbReference>
<evidence type="ECO:0000256" key="5">
    <source>
        <dbReference type="ARBA" id="ARBA00022840"/>
    </source>
</evidence>
<evidence type="ECO:0000313" key="10">
    <source>
        <dbReference type="EMBL" id="MDX3706954.1"/>
    </source>
</evidence>
<dbReference type="SUPFAM" id="SSF52374">
    <property type="entry name" value="Nucleotidylyl transferase"/>
    <property type="match status" value="1"/>
</dbReference>
<feature type="compositionally biased region" description="Basic and acidic residues" evidence="8">
    <location>
        <begin position="25"/>
        <end position="37"/>
    </location>
</feature>
<accession>A0ABU4NZ47</accession>
<evidence type="ECO:0000259" key="9">
    <source>
        <dbReference type="Pfam" id="PF01467"/>
    </source>
</evidence>
<dbReference type="InterPro" id="IPR011914">
    <property type="entry name" value="RfaE_dom_II"/>
</dbReference>
<gene>
    <name evidence="10" type="primary">rfaE2</name>
    <name evidence="10" type="ORF">PV662_46215</name>
</gene>
<feature type="domain" description="Cytidyltransferase-like" evidence="9">
    <location>
        <begin position="80"/>
        <end position="181"/>
    </location>
</feature>
<dbReference type="InterPro" id="IPR014729">
    <property type="entry name" value="Rossmann-like_a/b/a_fold"/>
</dbReference>
<keyword evidence="4" id="KW-0547">Nucleotide-binding</keyword>
<dbReference type="NCBIfam" id="TIGR02199">
    <property type="entry name" value="rfaE_dom_II"/>
    <property type="match status" value="1"/>
</dbReference>
<evidence type="ECO:0000256" key="1">
    <source>
        <dbReference type="ARBA" id="ARBA00012519"/>
    </source>
</evidence>
<keyword evidence="6" id="KW-0119">Carbohydrate metabolism</keyword>
<dbReference type="InterPro" id="IPR050385">
    <property type="entry name" value="Archaeal_FAD_synthase"/>
</dbReference>
<comment type="caution">
    <text evidence="10">The sequence shown here is derived from an EMBL/GenBank/DDBJ whole genome shotgun (WGS) entry which is preliminary data.</text>
</comment>
<dbReference type="InterPro" id="IPR004821">
    <property type="entry name" value="Cyt_trans-like"/>
</dbReference>
<evidence type="ECO:0000256" key="8">
    <source>
        <dbReference type="SAM" id="MobiDB-lite"/>
    </source>
</evidence>
<evidence type="ECO:0000256" key="7">
    <source>
        <dbReference type="ARBA" id="ARBA00047428"/>
    </source>
</evidence>
<dbReference type="GO" id="GO:0016779">
    <property type="term" value="F:nucleotidyltransferase activity"/>
    <property type="evidence" value="ECO:0007669"/>
    <property type="project" value="UniProtKB-KW"/>
</dbReference>
<evidence type="ECO:0000256" key="4">
    <source>
        <dbReference type="ARBA" id="ARBA00022741"/>
    </source>
</evidence>
<dbReference type="Gene3D" id="3.40.50.620">
    <property type="entry name" value="HUPs"/>
    <property type="match status" value="1"/>
</dbReference>
<keyword evidence="5" id="KW-0067">ATP-binding</keyword>
<keyword evidence="11" id="KW-1185">Reference proteome</keyword>
<dbReference type="PANTHER" id="PTHR43793:SF2">
    <property type="entry name" value="BIFUNCTIONAL PROTEIN HLDE"/>
    <property type="match status" value="1"/>
</dbReference>
<dbReference type="RefSeq" id="WP_319063849.1">
    <property type="nucleotide sequence ID" value="NZ_JARAYT010000022.1"/>
</dbReference>
<protein>
    <recommendedName>
        <fullName evidence="1">D-glycero-beta-D-manno-heptose 1-phosphate adenylyltransferase</fullName>
        <ecNumber evidence="1">2.7.7.70</ecNumber>
    </recommendedName>
</protein>
<dbReference type="EC" id="2.7.7.70" evidence="1"/>
<evidence type="ECO:0000256" key="2">
    <source>
        <dbReference type="ARBA" id="ARBA00022679"/>
    </source>
</evidence>
<reference evidence="10 11" key="1">
    <citation type="journal article" date="2023" name="Microb. Genom.">
        <title>Mesoterricola silvestris gen. nov., sp. nov., Mesoterricola sediminis sp. nov., Geothrix oryzae sp. nov., Geothrix edaphica sp. nov., Geothrix rubra sp. nov., and Geothrix limicola sp. nov., six novel members of Acidobacteriota isolated from soils.</title>
        <authorList>
            <person name="Weisberg A.J."/>
            <person name="Pearce E."/>
            <person name="Kramer C.G."/>
            <person name="Chang J.H."/>
            <person name="Clarke C.R."/>
        </authorList>
    </citation>
    <scope>NUCLEOTIDE SEQUENCE [LARGE SCALE GENOMIC DNA]</scope>
    <source>
        <strain evidence="10 11">ID09-01A</strain>
    </source>
</reference>
<dbReference type="NCBIfam" id="TIGR00125">
    <property type="entry name" value="cyt_tran_rel"/>
    <property type="match status" value="1"/>
</dbReference>
<feature type="region of interest" description="Disordered" evidence="8">
    <location>
        <begin position="24"/>
        <end position="61"/>
    </location>
</feature>
<dbReference type="Pfam" id="PF01467">
    <property type="entry name" value="CTP_transf_like"/>
    <property type="match status" value="1"/>
</dbReference>
<name>A0ABU4NZ47_9ACTN</name>
<evidence type="ECO:0000256" key="6">
    <source>
        <dbReference type="ARBA" id="ARBA00023277"/>
    </source>
</evidence>